<evidence type="ECO:0000313" key="2">
    <source>
        <dbReference type="Proteomes" id="UP000256838"/>
    </source>
</evidence>
<dbReference type="Gene3D" id="3.40.50.720">
    <property type="entry name" value="NAD(P)-binding Rossmann-like Domain"/>
    <property type="match status" value="1"/>
</dbReference>
<dbReference type="EMBL" id="QRGA01000015">
    <property type="protein sequence ID" value="RDU96193.1"/>
    <property type="molecule type" value="Genomic_DNA"/>
</dbReference>
<dbReference type="NCBIfam" id="NF005762">
    <property type="entry name" value="PRK07589.1"/>
    <property type="match status" value="1"/>
</dbReference>
<dbReference type="AlphaFoldDB" id="A0A3D8JSU1"/>
<gene>
    <name evidence="1" type="ORF">DWV00_24060</name>
</gene>
<sequence>MTRYIDVNDVSKLIQEVGITRVLTSMASYVEQDYRRWHTFDKTARVASHSPDGVIELMPTSDAKHYSFKYVNGHPKNTKADLLTVMAFGVLADVDTGYPLLLSEMTLTTAIRTAATSVLFARFLARKDARSMALIGNGAQSEFQAIAFHEVLGIKEVRLFDVDEEATEKLMRNLAPFRQLRVVRCDSTADAARGADIVTTVTADKTNATILTPDMIEAGMHINAVGGDCPGKTELHADVLRRSRVVVEYEPQTRIEGEIQQLPVDFPVTEFHRIVSGEEKGRESAEQVTVFDSVGFALEDFSALRYLYAVSRERNIGTELDLIPAPHDPKDLYGMAIGSLHGERAAAAVEAAQAQTPVLIRH</sequence>
<name>A0A3D8JSU1_9BURK</name>
<dbReference type="InterPro" id="IPR036291">
    <property type="entry name" value="NAD(P)-bd_dom_sf"/>
</dbReference>
<dbReference type="Gene3D" id="3.30.1780.10">
    <property type="entry name" value="ornithine cyclodeaminase, domain 1"/>
    <property type="match status" value="1"/>
</dbReference>
<dbReference type="PANTHER" id="PTHR13812">
    <property type="entry name" value="KETIMINE REDUCTASE MU-CRYSTALLIN"/>
    <property type="match status" value="1"/>
</dbReference>
<evidence type="ECO:0000313" key="1">
    <source>
        <dbReference type="EMBL" id="RDU96193.1"/>
    </source>
</evidence>
<dbReference type="SUPFAM" id="SSF51735">
    <property type="entry name" value="NAD(P)-binding Rossmann-fold domains"/>
    <property type="match status" value="1"/>
</dbReference>
<dbReference type="Pfam" id="PF02423">
    <property type="entry name" value="OCD_Mu_crystall"/>
    <property type="match status" value="1"/>
</dbReference>
<dbReference type="PIRSF" id="PIRSF001439">
    <property type="entry name" value="CryM"/>
    <property type="match status" value="1"/>
</dbReference>
<comment type="caution">
    <text evidence="1">The sequence shown here is derived from an EMBL/GenBank/DDBJ whole genome shotgun (WGS) entry which is preliminary data.</text>
</comment>
<dbReference type="RefSeq" id="WP_115536121.1">
    <property type="nucleotide sequence ID" value="NZ_QRGA01000015.1"/>
</dbReference>
<dbReference type="InterPro" id="IPR023401">
    <property type="entry name" value="ODC_N"/>
</dbReference>
<dbReference type="PANTHER" id="PTHR13812:SF19">
    <property type="entry name" value="KETIMINE REDUCTASE MU-CRYSTALLIN"/>
    <property type="match status" value="1"/>
</dbReference>
<accession>A0A3D8JSU1</accession>
<protein>
    <submittedName>
        <fullName evidence="1">Ornithine cyclodeaminase</fullName>
    </submittedName>
</protein>
<dbReference type="OrthoDB" id="9809203at2"/>
<dbReference type="Proteomes" id="UP000256838">
    <property type="component" value="Unassembled WGS sequence"/>
</dbReference>
<proteinExistence type="predicted"/>
<dbReference type="InterPro" id="IPR003462">
    <property type="entry name" value="ODC_Mu_crystall"/>
</dbReference>
<organism evidence="1 2">
    <name type="scientific">Trinickia dinghuensis</name>
    <dbReference type="NCBI Taxonomy" id="2291023"/>
    <lineage>
        <taxon>Bacteria</taxon>
        <taxon>Pseudomonadati</taxon>
        <taxon>Pseudomonadota</taxon>
        <taxon>Betaproteobacteria</taxon>
        <taxon>Burkholderiales</taxon>
        <taxon>Burkholderiaceae</taxon>
        <taxon>Trinickia</taxon>
    </lineage>
</organism>
<reference evidence="1 2" key="1">
    <citation type="submission" date="2018-08" db="EMBL/GenBank/DDBJ databases">
        <title>Paraburkholderia sp. DHOM06 isolated from forest soil.</title>
        <authorList>
            <person name="Gao Z.-H."/>
            <person name="Qiu L.-H."/>
        </authorList>
    </citation>
    <scope>NUCLEOTIDE SEQUENCE [LARGE SCALE GENOMIC DNA]</scope>
    <source>
        <strain evidence="1 2">DHOM06</strain>
    </source>
</reference>
<keyword evidence="2" id="KW-1185">Reference proteome</keyword>